<accession>A0A246JFV2</accession>
<sequence length="64" mass="6899">MDEGWVSNLEVDCNESGRFVAVLVLTPPPELGSPIRVPIEGEYDRPELAEDAALDALAAMTRGD</sequence>
<dbReference type="RefSeq" id="WP_088384646.1">
    <property type="nucleotide sequence ID" value="NZ_NIOF01000003.1"/>
</dbReference>
<evidence type="ECO:0000313" key="1">
    <source>
        <dbReference type="EMBL" id="OWQ91418.1"/>
    </source>
</evidence>
<evidence type="ECO:0000313" key="2">
    <source>
        <dbReference type="Proteomes" id="UP000197468"/>
    </source>
</evidence>
<organism evidence="1 2">
    <name type="scientific">Roseateles aquatilis</name>
    <dbReference type="NCBI Taxonomy" id="431061"/>
    <lineage>
        <taxon>Bacteria</taxon>
        <taxon>Pseudomonadati</taxon>
        <taxon>Pseudomonadota</taxon>
        <taxon>Betaproteobacteria</taxon>
        <taxon>Burkholderiales</taxon>
        <taxon>Sphaerotilaceae</taxon>
        <taxon>Roseateles</taxon>
    </lineage>
</organism>
<comment type="caution">
    <text evidence="1">The sequence shown here is derived from an EMBL/GenBank/DDBJ whole genome shotgun (WGS) entry which is preliminary data.</text>
</comment>
<name>A0A246JFV2_9BURK</name>
<dbReference type="EMBL" id="NIOF01000003">
    <property type="protein sequence ID" value="OWQ91418.1"/>
    <property type="molecule type" value="Genomic_DNA"/>
</dbReference>
<protein>
    <submittedName>
        <fullName evidence="1">Uncharacterized protein</fullName>
    </submittedName>
</protein>
<gene>
    <name evidence="1" type="ORF">CDN99_09690</name>
</gene>
<dbReference type="Proteomes" id="UP000197468">
    <property type="component" value="Unassembled WGS sequence"/>
</dbReference>
<keyword evidence="2" id="KW-1185">Reference proteome</keyword>
<dbReference type="OrthoDB" id="9893526at2"/>
<proteinExistence type="predicted"/>
<dbReference type="AlphaFoldDB" id="A0A246JFV2"/>
<reference evidence="1 2" key="1">
    <citation type="journal article" date="2008" name="Int. J. Syst. Evol. Microbiol.">
        <title>Description of Roseateles aquatilis sp. nov. and Roseateles terrae sp. nov., in the class Betaproteobacteria, and emended description of the genus Roseateles.</title>
        <authorList>
            <person name="Gomila M."/>
            <person name="Bowien B."/>
            <person name="Falsen E."/>
            <person name="Moore E.R."/>
            <person name="Lalucat J."/>
        </authorList>
    </citation>
    <scope>NUCLEOTIDE SEQUENCE [LARGE SCALE GENOMIC DNA]</scope>
    <source>
        <strain evidence="1 2">CCUG 48205</strain>
    </source>
</reference>